<dbReference type="NCBIfam" id="TIGR04131">
    <property type="entry name" value="Bac_Flav_CTERM"/>
    <property type="match status" value="1"/>
</dbReference>
<evidence type="ECO:0008006" key="4">
    <source>
        <dbReference type="Google" id="ProtNLM"/>
    </source>
</evidence>
<name>A0A2T1NAP4_9FLAO</name>
<keyword evidence="1" id="KW-0732">Signal</keyword>
<dbReference type="Pfam" id="PF13585">
    <property type="entry name" value="CHU_C"/>
    <property type="match status" value="1"/>
</dbReference>
<feature type="signal peptide" evidence="1">
    <location>
        <begin position="1"/>
        <end position="18"/>
    </location>
</feature>
<keyword evidence="3" id="KW-1185">Reference proteome</keyword>
<gene>
    <name evidence="2" type="ORF">C7H61_09715</name>
</gene>
<feature type="chain" id="PRO_5015544689" description="T9SS type B sorting domain-containing protein" evidence="1">
    <location>
        <begin position="19"/>
        <end position="1107"/>
    </location>
</feature>
<evidence type="ECO:0000313" key="2">
    <source>
        <dbReference type="EMBL" id="PSG89221.1"/>
    </source>
</evidence>
<dbReference type="EMBL" id="PXOT01000024">
    <property type="protein sequence ID" value="PSG89221.1"/>
    <property type="molecule type" value="Genomic_DNA"/>
</dbReference>
<dbReference type="AlphaFoldDB" id="A0A2T1NAP4"/>
<proteinExistence type="predicted"/>
<reference evidence="2 3" key="1">
    <citation type="submission" date="2018-03" db="EMBL/GenBank/DDBJ databases">
        <title>Mesoflavibacter sp. HG37 and Mesoflavibacter sp. HG96 sp.nov., two marine bacteria isolated from seawater of Western Pacific Ocean.</title>
        <authorList>
            <person name="Cheng H."/>
            <person name="Wu Y.-H."/>
            <person name="Guo L.-L."/>
            <person name="Xu X.-W."/>
        </authorList>
    </citation>
    <scope>NUCLEOTIDE SEQUENCE [LARGE SCALE GENOMIC DNA]</scope>
    <source>
        <strain evidence="2 3">KCTC 42117</strain>
    </source>
</reference>
<organism evidence="2 3">
    <name type="scientific">Mesoflavibacter zeaxanthinifaciens subsp. sabulilitoris</name>
    <dbReference type="NCBI Taxonomy" id="1520893"/>
    <lineage>
        <taxon>Bacteria</taxon>
        <taxon>Pseudomonadati</taxon>
        <taxon>Bacteroidota</taxon>
        <taxon>Flavobacteriia</taxon>
        <taxon>Flavobacteriales</taxon>
        <taxon>Flavobacteriaceae</taxon>
        <taxon>Mesoflavibacter</taxon>
    </lineage>
</organism>
<dbReference type="InterPro" id="IPR026341">
    <property type="entry name" value="T9SS_type_B"/>
</dbReference>
<dbReference type="SUPFAM" id="SSF63829">
    <property type="entry name" value="Calcium-dependent phosphotriesterase"/>
    <property type="match status" value="1"/>
</dbReference>
<evidence type="ECO:0000256" key="1">
    <source>
        <dbReference type="SAM" id="SignalP"/>
    </source>
</evidence>
<dbReference type="RefSeq" id="WP_106679296.1">
    <property type="nucleotide sequence ID" value="NZ_JACHWV010000003.1"/>
</dbReference>
<dbReference type="Proteomes" id="UP000238430">
    <property type="component" value="Unassembled WGS sequence"/>
</dbReference>
<dbReference type="OrthoDB" id="9765926at2"/>
<protein>
    <recommendedName>
        <fullName evidence="4">T9SS type B sorting domain-containing protein</fullName>
    </recommendedName>
</protein>
<evidence type="ECO:0000313" key="3">
    <source>
        <dbReference type="Proteomes" id="UP000238430"/>
    </source>
</evidence>
<sequence>MKKILLLTFLLLVSFVHSQNEASNWYFGNNAGINFDLSTNTVTALTDGQLATDEGCTSISDGNGDLLFYTDGITVYNKNHQVMTNGNGLKGNPSSTQSAIIIPKPQDADIYYIFTVDTEFQGNPDEGFHYSEVDMTVNGGLGTVTANKNINLLNNTSEKLSAVLKDCQTENIWVITFADINGDELNNSIFAYEVTATGVNTTPVISDLNILVPERRGYLKISPDGTKIACANIASGLYLFDFDTNSGQASNAQQININLNPNGKTQRPYGVEFSPNSQILYVSTYFETPQDDFNNANAQYGALLQYDLSANNISDSQEVLDQRIMYRSALQLGPDGKIYRSLSATYNQGTPFLSTINSPNSLGQAADYQHQSVDLNGLVSRQGLPPFIASFFVEKIDIIPTDNTNTVDLPLCTGDDYTLIAEDIPGATYTWTQDGNAIATPAIPNELLVTQNGNYEVIIDLNNGDCDTKEGQAIVTYYDIPTATTPNNIVICDDNNDNIWDFNLSSLNTEILNGQDAAVYEVKYFKNQADADNNQNEITGNYQNTLPQETIIARVENINNPNCYATTNFDISVFQTPVIDSLNDFEVCDDLSDGDDTNGQTTVDLSSYNSQVYNGQNTTLFNISYHANLNDAENNLSPLNLNYYNNTPFQEEVYVRLENSNNTDCYAVNSFNLIINPVPASFDHTLLQCDEDGIPDGYTIFNLEEAITNITNNNANLTVVFYDTLNDANNEVTPITNPTSYNNLSNPQIVYAVSKDSNTDCVNITELTLEVSTTQINNYEFEVCDELGSEDGLNTFDLNEISTNMTSALPGNITINFYENYNDALTESNALPSTFTNTSAYFQTIYARAENNNNCYGISEVDLIINERPDLDEDETVFYCLNFFPETVTLSATSPINNNYYFNWSTGQNTNSIEVNQPGIYTVTVTTVDGCEKVKTFTVEASNIATIENIDILDGNTTNNQVSILTSGEGTYEYELINSEGESTGFQSDSVFTQVTPGIYTVNIIDVKNDCGLISDTLSVIGFPQFFTPNNDAINDYWQVYGVSSQFQQNSKIYIFDRYGKLLTQIDPKSKGWDGTYNGQPMPSNDYWFSVTLQDGRVFKSHFTLKR</sequence>
<accession>A0A2T1NAP4</accession>
<comment type="caution">
    <text evidence="2">The sequence shown here is derived from an EMBL/GenBank/DDBJ whole genome shotgun (WGS) entry which is preliminary data.</text>
</comment>